<dbReference type="PANTHER" id="PTHR46541:SF1">
    <property type="entry name" value="ZINC FINGER PROTEIN AEBP2"/>
    <property type="match status" value="1"/>
</dbReference>
<evidence type="ECO:0000256" key="3">
    <source>
        <dbReference type="ARBA" id="ARBA00022723"/>
    </source>
</evidence>
<evidence type="ECO:0000256" key="10">
    <source>
        <dbReference type="ARBA" id="ARBA00023242"/>
    </source>
</evidence>
<dbReference type="InterPro" id="IPR013087">
    <property type="entry name" value="Znf_C2H2_type"/>
</dbReference>
<dbReference type="PANTHER" id="PTHR46541">
    <property type="entry name" value="ZINC FINGER PROTEIN AEBP2"/>
    <property type="match status" value="1"/>
</dbReference>
<evidence type="ECO:0000256" key="12">
    <source>
        <dbReference type="PROSITE-ProRule" id="PRU00042"/>
    </source>
</evidence>
<keyword evidence="17" id="KW-1185">Reference proteome</keyword>
<dbReference type="Proteomes" id="UP001367676">
    <property type="component" value="Unassembled WGS sequence"/>
</dbReference>
<dbReference type="PROSITE" id="PS00028">
    <property type="entry name" value="ZINC_FINGER_C2H2_1"/>
    <property type="match status" value="2"/>
</dbReference>
<keyword evidence="7" id="KW-0156">Chromatin regulator</keyword>
<gene>
    <name evidence="16" type="ORF">V9T40_007825</name>
</gene>
<protein>
    <submittedName>
        <fullName evidence="16">Uncharacterized protein</fullName>
    </submittedName>
</protein>
<name>A0AAN9TKK5_9HEMI</name>
<dbReference type="GO" id="GO:0035098">
    <property type="term" value="C:ESC/E(Z) complex"/>
    <property type="evidence" value="ECO:0007669"/>
    <property type="project" value="TreeGrafter"/>
</dbReference>
<evidence type="ECO:0000256" key="4">
    <source>
        <dbReference type="ARBA" id="ARBA00022737"/>
    </source>
</evidence>
<evidence type="ECO:0000256" key="8">
    <source>
        <dbReference type="ARBA" id="ARBA00023015"/>
    </source>
</evidence>
<evidence type="ECO:0000256" key="7">
    <source>
        <dbReference type="ARBA" id="ARBA00022853"/>
    </source>
</evidence>
<evidence type="ECO:0000256" key="2">
    <source>
        <dbReference type="ARBA" id="ARBA00022491"/>
    </source>
</evidence>
<dbReference type="GO" id="GO:0006325">
    <property type="term" value="P:chromatin organization"/>
    <property type="evidence" value="ECO:0007669"/>
    <property type="project" value="UniProtKB-KW"/>
</dbReference>
<dbReference type="GO" id="GO:0006357">
    <property type="term" value="P:regulation of transcription by RNA polymerase II"/>
    <property type="evidence" value="ECO:0007669"/>
    <property type="project" value="TreeGrafter"/>
</dbReference>
<evidence type="ECO:0000256" key="6">
    <source>
        <dbReference type="ARBA" id="ARBA00022833"/>
    </source>
</evidence>
<evidence type="ECO:0000313" key="17">
    <source>
        <dbReference type="Proteomes" id="UP001367676"/>
    </source>
</evidence>
<dbReference type="SMART" id="SM00355">
    <property type="entry name" value="ZnF_C2H2"/>
    <property type="match status" value="3"/>
</dbReference>
<dbReference type="InterPro" id="IPR016197">
    <property type="entry name" value="Chromo-like_dom_sf"/>
</dbReference>
<evidence type="ECO:0000259" key="15">
    <source>
        <dbReference type="PROSITE" id="PS50157"/>
    </source>
</evidence>
<evidence type="ECO:0000256" key="11">
    <source>
        <dbReference type="ARBA" id="ARBA00037930"/>
    </source>
</evidence>
<feature type="domain" description="Chromo" evidence="14">
    <location>
        <begin position="475"/>
        <end position="519"/>
    </location>
</feature>
<dbReference type="GO" id="GO:0005694">
    <property type="term" value="C:chromosome"/>
    <property type="evidence" value="ECO:0007669"/>
    <property type="project" value="UniProtKB-ARBA"/>
</dbReference>
<keyword evidence="2" id="KW-0678">Repressor</keyword>
<evidence type="ECO:0000256" key="13">
    <source>
        <dbReference type="SAM" id="MobiDB-lite"/>
    </source>
</evidence>
<keyword evidence="3" id="KW-0479">Metal-binding</keyword>
<dbReference type="Gene3D" id="3.30.160.60">
    <property type="entry name" value="Classic Zinc Finger"/>
    <property type="match status" value="2"/>
</dbReference>
<comment type="subcellular location">
    <subcellularLocation>
        <location evidence="1">Nucleus</location>
    </subcellularLocation>
</comment>
<dbReference type="InterPro" id="IPR000953">
    <property type="entry name" value="Chromo/chromo_shadow_dom"/>
</dbReference>
<dbReference type="PROSITE" id="PS50013">
    <property type="entry name" value="CHROMO_2"/>
    <property type="match status" value="1"/>
</dbReference>
<dbReference type="SUPFAM" id="SSF57667">
    <property type="entry name" value="beta-beta-alpha zinc fingers"/>
    <property type="match status" value="1"/>
</dbReference>
<keyword evidence="6" id="KW-0862">Zinc</keyword>
<keyword evidence="9" id="KW-0804">Transcription</keyword>
<dbReference type="InterPro" id="IPR036236">
    <property type="entry name" value="Znf_C2H2_sf"/>
</dbReference>
<dbReference type="SUPFAM" id="SSF54160">
    <property type="entry name" value="Chromo domain-like"/>
    <property type="match status" value="1"/>
</dbReference>
<dbReference type="GO" id="GO:0008270">
    <property type="term" value="F:zinc ion binding"/>
    <property type="evidence" value="ECO:0007669"/>
    <property type="project" value="UniProtKB-KW"/>
</dbReference>
<evidence type="ECO:0000256" key="9">
    <source>
        <dbReference type="ARBA" id="ARBA00023163"/>
    </source>
</evidence>
<keyword evidence="10" id="KW-0539">Nucleus</keyword>
<dbReference type="InterPro" id="IPR052130">
    <property type="entry name" value="AEBP2/jing_C2H2-ZnF"/>
</dbReference>
<organism evidence="16 17">
    <name type="scientific">Parthenolecanium corni</name>
    <dbReference type="NCBI Taxonomy" id="536013"/>
    <lineage>
        <taxon>Eukaryota</taxon>
        <taxon>Metazoa</taxon>
        <taxon>Ecdysozoa</taxon>
        <taxon>Arthropoda</taxon>
        <taxon>Hexapoda</taxon>
        <taxon>Insecta</taxon>
        <taxon>Pterygota</taxon>
        <taxon>Neoptera</taxon>
        <taxon>Paraneoptera</taxon>
        <taxon>Hemiptera</taxon>
        <taxon>Sternorrhyncha</taxon>
        <taxon>Coccoidea</taxon>
        <taxon>Coccidae</taxon>
        <taxon>Parthenolecanium</taxon>
    </lineage>
</organism>
<feature type="region of interest" description="Disordered" evidence="13">
    <location>
        <begin position="83"/>
        <end position="125"/>
    </location>
</feature>
<dbReference type="PROSITE" id="PS50157">
    <property type="entry name" value="ZINC_FINGER_C2H2_2"/>
    <property type="match status" value="1"/>
</dbReference>
<sequence>MKVVSLRFANVGAGEVLLGSSRDLLENVLVKMADCGSDNIGTCTMQSLFLTQNCLEKFIDNVYSVDELRDARGSVAEKKQSFCSSDESDTTEDSVSNVGSNSTESSDSAICSLDSGPEESDSFKEKCGDRYDCSESSGRSCLGFEFPSLGIKSDYAFSDLANVFKNSILQSADYECDDLDSENAVCEDDCFVDSACSSEGFEDGSDLFWREDSKTICDQKCNTDECSIDNEPSVLNDNSSSPSSCSCESNSSFNDSGLASDCFRPSASNSGLQSANNGSVVNPGSACRENIRFPSDKRNSYLSKSLCRWSECADHISSTSKLLDHLQTKHVNPQTFSETFMCSWIGCKVFGKPSCSRTWLERHVLTHVGNKPYKCIVESCGQRFSSQFMLERHINQHFKTPKDCSDGVTENATKLIRRNGQKLRYRRQVYSVRSRTDVFDAGIMSQLQYLLVQMAHRCQSVSLNVLDSKNFLHVTFQPKVIGCRQETNGNVKYLIRWYPYNTLEDEWLPESEIKNTRSIPIWKLPASVQQLFWDSVFPNQRSCVRQSRKYKPDTGDSR</sequence>
<proteinExistence type="inferred from homology"/>
<dbReference type="AlphaFoldDB" id="A0AAN9TKK5"/>
<evidence type="ECO:0000259" key="14">
    <source>
        <dbReference type="PROSITE" id="PS50013"/>
    </source>
</evidence>
<keyword evidence="4" id="KW-0677">Repeat</keyword>
<reference evidence="16 17" key="1">
    <citation type="submission" date="2024-03" db="EMBL/GenBank/DDBJ databases">
        <title>Adaptation during the transition from Ophiocordyceps entomopathogen to insect associate is accompanied by gene loss and intensified selection.</title>
        <authorList>
            <person name="Ward C.M."/>
            <person name="Onetto C.A."/>
            <person name="Borneman A.R."/>
        </authorList>
    </citation>
    <scope>NUCLEOTIDE SEQUENCE [LARGE SCALE GENOMIC DNA]</scope>
    <source>
        <strain evidence="16">AWRI1</strain>
        <tissue evidence="16">Single Adult Female</tissue>
    </source>
</reference>
<evidence type="ECO:0000256" key="1">
    <source>
        <dbReference type="ARBA" id="ARBA00004123"/>
    </source>
</evidence>
<dbReference type="InterPro" id="IPR059034">
    <property type="entry name" value="SH3_AEBP2_C"/>
</dbReference>
<feature type="domain" description="C2H2-type" evidence="15">
    <location>
        <begin position="373"/>
        <end position="402"/>
    </location>
</feature>
<evidence type="ECO:0000256" key="5">
    <source>
        <dbReference type="ARBA" id="ARBA00022771"/>
    </source>
</evidence>
<comment type="caution">
    <text evidence="16">The sequence shown here is derived from an EMBL/GenBank/DDBJ whole genome shotgun (WGS) entry which is preliminary data.</text>
</comment>
<dbReference type="Pfam" id="PF26014">
    <property type="entry name" value="SH3_AEBP2_C"/>
    <property type="match status" value="1"/>
</dbReference>
<evidence type="ECO:0000313" key="16">
    <source>
        <dbReference type="EMBL" id="KAK7593073.1"/>
    </source>
</evidence>
<feature type="compositionally biased region" description="Polar residues" evidence="13">
    <location>
        <begin position="95"/>
        <end position="109"/>
    </location>
</feature>
<dbReference type="Gene3D" id="2.40.50.40">
    <property type="match status" value="1"/>
</dbReference>
<keyword evidence="5 12" id="KW-0863">Zinc-finger</keyword>
<comment type="similarity">
    <text evidence="11">Belongs to the AEBP2/jing C2H2-type zinc-finger family.</text>
</comment>
<accession>A0AAN9TKK5</accession>
<dbReference type="EMBL" id="JBBCAQ010000020">
    <property type="protein sequence ID" value="KAK7593073.1"/>
    <property type="molecule type" value="Genomic_DNA"/>
</dbReference>
<keyword evidence="8" id="KW-0805">Transcription regulation</keyword>